<proteinExistence type="predicted"/>
<feature type="transmembrane region" description="Helical" evidence="5">
    <location>
        <begin position="176"/>
        <end position="200"/>
    </location>
</feature>
<dbReference type="Pfam" id="PF00892">
    <property type="entry name" value="EamA"/>
    <property type="match status" value="2"/>
</dbReference>
<dbReference type="AlphaFoldDB" id="A0A6J6DUK2"/>
<organism evidence="7">
    <name type="scientific">freshwater metagenome</name>
    <dbReference type="NCBI Taxonomy" id="449393"/>
    <lineage>
        <taxon>unclassified sequences</taxon>
        <taxon>metagenomes</taxon>
        <taxon>ecological metagenomes</taxon>
    </lineage>
</organism>
<feature type="domain" description="EamA" evidence="6">
    <location>
        <begin position="13"/>
        <end position="138"/>
    </location>
</feature>
<feature type="domain" description="EamA" evidence="6">
    <location>
        <begin position="152"/>
        <end position="284"/>
    </location>
</feature>
<dbReference type="GO" id="GO:0016020">
    <property type="term" value="C:membrane"/>
    <property type="evidence" value="ECO:0007669"/>
    <property type="project" value="UniProtKB-SubCell"/>
</dbReference>
<keyword evidence="3 5" id="KW-1133">Transmembrane helix</keyword>
<feature type="transmembrane region" description="Helical" evidence="5">
    <location>
        <begin position="7"/>
        <end position="27"/>
    </location>
</feature>
<dbReference type="SUPFAM" id="SSF103481">
    <property type="entry name" value="Multidrug resistance efflux transporter EmrE"/>
    <property type="match status" value="2"/>
</dbReference>
<evidence type="ECO:0000256" key="2">
    <source>
        <dbReference type="ARBA" id="ARBA00022692"/>
    </source>
</evidence>
<sequence>MSRLERWTPWVFVLIWSSGFVVAKYAFEYSDVLFFLGVRLLIAGGILLLITVAAGQSLKLTRSQVLISLALGLTLQGLYLGGVWEAIANGSPAGIASVVTSTQPILVSIFAFVILKERLLRNQIAGLVLGFVGVVLVLEPSFSAAGEMTLIALSLLILGLSGSTSATLIQKKYGESLPLLAGTTYQFLFAGFILTIISLVSGRTYLEWNLQTSLAMAWAIIVTSIIAVIALLWMLQRGSAAKVSSLLYLVPPAASLQAWALFGEKLNAQSIIGIAMTALGVALVQRS</sequence>
<comment type="subcellular location">
    <subcellularLocation>
        <location evidence="1">Membrane</location>
        <topology evidence="1">Multi-pass membrane protein</topology>
    </subcellularLocation>
</comment>
<evidence type="ECO:0000256" key="3">
    <source>
        <dbReference type="ARBA" id="ARBA00022989"/>
    </source>
</evidence>
<feature type="transmembrane region" description="Helical" evidence="5">
    <location>
        <begin position="148"/>
        <end position="169"/>
    </location>
</feature>
<evidence type="ECO:0000259" key="6">
    <source>
        <dbReference type="Pfam" id="PF00892"/>
    </source>
</evidence>
<feature type="transmembrane region" description="Helical" evidence="5">
    <location>
        <begin position="268"/>
        <end position="284"/>
    </location>
</feature>
<protein>
    <submittedName>
        <fullName evidence="7">Unannotated protein</fullName>
    </submittedName>
</protein>
<name>A0A6J6DUK2_9ZZZZ</name>
<dbReference type="PANTHER" id="PTHR32322">
    <property type="entry name" value="INNER MEMBRANE TRANSPORTER"/>
    <property type="match status" value="1"/>
</dbReference>
<feature type="transmembrane region" description="Helical" evidence="5">
    <location>
        <begin position="124"/>
        <end position="142"/>
    </location>
</feature>
<feature type="transmembrane region" description="Helical" evidence="5">
    <location>
        <begin position="33"/>
        <end position="53"/>
    </location>
</feature>
<gene>
    <name evidence="7" type="ORF">UFOPK1683_00394</name>
</gene>
<keyword evidence="4 5" id="KW-0472">Membrane</keyword>
<evidence type="ECO:0000256" key="4">
    <source>
        <dbReference type="ARBA" id="ARBA00023136"/>
    </source>
</evidence>
<evidence type="ECO:0000256" key="1">
    <source>
        <dbReference type="ARBA" id="ARBA00004141"/>
    </source>
</evidence>
<feature type="transmembrane region" description="Helical" evidence="5">
    <location>
        <begin position="245"/>
        <end position="262"/>
    </location>
</feature>
<dbReference type="PANTHER" id="PTHR32322:SF2">
    <property type="entry name" value="EAMA DOMAIN-CONTAINING PROTEIN"/>
    <property type="match status" value="1"/>
</dbReference>
<dbReference type="InterPro" id="IPR050638">
    <property type="entry name" value="AA-Vitamin_Transporters"/>
</dbReference>
<feature type="transmembrane region" description="Helical" evidence="5">
    <location>
        <begin position="93"/>
        <end position="115"/>
    </location>
</feature>
<dbReference type="InterPro" id="IPR037185">
    <property type="entry name" value="EmrE-like"/>
</dbReference>
<dbReference type="InterPro" id="IPR000620">
    <property type="entry name" value="EamA_dom"/>
</dbReference>
<evidence type="ECO:0000256" key="5">
    <source>
        <dbReference type="SAM" id="Phobius"/>
    </source>
</evidence>
<evidence type="ECO:0000313" key="7">
    <source>
        <dbReference type="EMBL" id="CAB4565833.1"/>
    </source>
</evidence>
<reference evidence="7" key="1">
    <citation type="submission" date="2020-05" db="EMBL/GenBank/DDBJ databases">
        <authorList>
            <person name="Chiriac C."/>
            <person name="Salcher M."/>
            <person name="Ghai R."/>
            <person name="Kavagutti S V."/>
        </authorList>
    </citation>
    <scope>NUCLEOTIDE SEQUENCE</scope>
</reference>
<accession>A0A6J6DUK2</accession>
<feature type="transmembrane region" description="Helical" evidence="5">
    <location>
        <begin position="212"/>
        <end position="233"/>
    </location>
</feature>
<feature type="transmembrane region" description="Helical" evidence="5">
    <location>
        <begin position="65"/>
        <end position="87"/>
    </location>
</feature>
<keyword evidence="2 5" id="KW-0812">Transmembrane</keyword>
<dbReference type="EMBL" id="CAEZTL010000024">
    <property type="protein sequence ID" value="CAB4565833.1"/>
    <property type="molecule type" value="Genomic_DNA"/>
</dbReference>